<evidence type="ECO:0000256" key="1">
    <source>
        <dbReference type="SAM" id="MobiDB-lite"/>
    </source>
</evidence>
<feature type="compositionally biased region" description="Basic and acidic residues" evidence="1">
    <location>
        <begin position="86"/>
        <end position="95"/>
    </location>
</feature>
<dbReference type="AlphaFoldDB" id="A0A9N9A8Q1"/>
<name>A0A9N9A8Q1_9GLOM</name>
<feature type="compositionally biased region" description="Basic and acidic residues" evidence="1">
    <location>
        <begin position="1"/>
        <end position="10"/>
    </location>
</feature>
<sequence length="120" mass="12964">MSTEKARTINEQKYPNPAATSTDIPSKKSDEIDEVVPKSKSNDPNHNSLNENLRQKTNTPSQQSSTKPKGLSAFEAGARSAVPELADSHPKDIGKTKGIGNTKDHPVDETKNVFGHLKAS</sequence>
<feature type="region of interest" description="Disordered" evidence="1">
    <location>
        <begin position="1"/>
        <end position="120"/>
    </location>
</feature>
<evidence type="ECO:0000313" key="3">
    <source>
        <dbReference type="Proteomes" id="UP000789508"/>
    </source>
</evidence>
<reference evidence="2" key="1">
    <citation type="submission" date="2021-06" db="EMBL/GenBank/DDBJ databases">
        <authorList>
            <person name="Kallberg Y."/>
            <person name="Tangrot J."/>
            <person name="Rosling A."/>
        </authorList>
    </citation>
    <scope>NUCLEOTIDE SEQUENCE</scope>
    <source>
        <strain evidence="2">FL130A</strain>
    </source>
</reference>
<feature type="compositionally biased region" description="Basic and acidic residues" evidence="1">
    <location>
        <begin position="25"/>
        <end position="43"/>
    </location>
</feature>
<protein>
    <submittedName>
        <fullName evidence="2">11627_t:CDS:1</fullName>
    </submittedName>
</protein>
<evidence type="ECO:0000313" key="2">
    <source>
        <dbReference type="EMBL" id="CAG8521452.1"/>
    </source>
</evidence>
<keyword evidence="3" id="KW-1185">Reference proteome</keyword>
<feature type="compositionally biased region" description="Polar residues" evidence="1">
    <location>
        <begin position="44"/>
        <end position="67"/>
    </location>
</feature>
<proteinExistence type="predicted"/>
<dbReference type="Proteomes" id="UP000789508">
    <property type="component" value="Unassembled WGS sequence"/>
</dbReference>
<accession>A0A9N9A8Q1</accession>
<comment type="caution">
    <text evidence="2">The sequence shown here is derived from an EMBL/GenBank/DDBJ whole genome shotgun (WGS) entry which is preliminary data.</text>
</comment>
<organism evidence="2 3">
    <name type="scientific">Ambispora leptoticha</name>
    <dbReference type="NCBI Taxonomy" id="144679"/>
    <lineage>
        <taxon>Eukaryota</taxon>
        <taxon>Fungi</taxon>
        <taxon>Fungi incertae sedis</taxon>
        <taxon>Mucoromycota</taxon>
        <taxon>Glomeromycotina</taxon>
        <taxon>Glomeromycetes</taxon>
        <taxon>Archaeosporales</taxon>
        <taxon>Ambisporaceae</taxon>
        <taxon>Ambispora</taxon>
    </lineage>
</organism>
<dbReference type="EMBL" id="CAJVPS010001040">
    <property type="protein sequence ID" value="CAG8521452.1"/>
    <property type="molecule type" value="Genomic_DNA"/>
</dbReference>
<gene>
    <name evidence="2" type="ORF">ALEPTO_LOCUS4488</name>
</gene>
<feature type="compositionally biased region" description="Polar residues" evidence="1">
    <location>
        <begin position="11"/>
        <end position="24"/>
    </location>
</feature>
<feature type="compositionally biased region" description="Basic and acidic residues" evidence="1">
    <location>
        <begin position="102"/>
        <end position="111"/>
    </location>
</feature>